<feature type="region of interest" description="Disordered" evidence="1">
    <location>
        <begin position="20"/>
        <end position="45"/>
    </location>
</feature>
<reference evidence="2 3" key="1">
    <citation type="submission" date="2024-01" db="EMBL/GenBank/DDBJ databases">
        <authorList>
            <person name="Waweru B."/>
        </authorList>
    </citation>
    <scope>NUCLEOTIDE SEQUENCE [LARGE SCALE GENOMIC DNA]</scope>
</reference>
<name>A0AAV1STA7_9ROSI</name>
<sequence length="78" mass="8595">MECRTVINTVAFLGAGPAEHIGSNSKYEAQPTSKSSFPRPSSFRYRNGPTPFQTLSVELSLHSKQRQDEPIETAVEIA</sequence>
<organism evidence="2 3">
    <name type="scientific">Dovyalis caffra</name>
    <dbReference type="NCBI Taxonomy" id="77055"/>
    <lineage>
        <taxon>Eukaryota</taxon>
        <taxon>Viridiplantae</taxon>
        <taxon>Streptophyta</taxon>
        <taxon>Embryophyta</taxon>
        <taxon>Tracheophyta</taxon>
        <taxon>Spermatophyta</taxon>
        <taxon>Magnoliopsida</taxon>
        <taxon>eudicotyledons</taxon>
        <taxon>Gunneridae</taxon>
        <taxon>Pentapetalae</taxon>
        <taxon>rosids</taxon>
        <taxon>fabids</taxon>
        <taxon>Malpighiales</taxon>
        <taxon>Salicaceae</taxon>
        <taxon>Flacourtieae</taxon>
        <taxon>Dovyalis</taxon>
    </lineage>
</organism>
<dbReference type="EMBL" id="CAWUPB010001197">
    <property type="protein sequence ID" value="CAK7356232.1"/>
    <property type="molecule type" value="Genomic_DNA"/>
</dbReference>
<protein>
    <submittedName>
        <fullName evidence="2">Uncharacterized protein</fullName>
    </submittedName>
</protein>
<feature type="compositionally biased region" description="Low complexity" evidence="1">
    <location>
        <begin position="35"/>
        <end position="44"/>
    </location>
</feature>
<evidence type="ECO:0000313" key="3">
    <source>
        <dbReference type="Proteomes" id="UP001314170"/>
    </source>
</evidence>
<comment type="caution">
    <text evidence="2">The sequence shown here is derived from an EMBL/GenBank/DDBJ whole genome shotgun (WGS) entry which is preliminary data.</text>
</comment>
<gene>
    <name evidence="2" type="ORF">DCAF_LOCUS26502</name>
</gene>
<dbReference type="Proteomes" id="UP001314170">
    <property type="component" value="Unassembled WGS sequence"/>
</dbReference>
<dbReference type="AlphaFoldDB" id="A0AAV1STA7"/>
<proteinExistence type="predicted"/>
<evidence type="ECO:0000313" key="2">
    <source>
        <dbReference type="EMBL" id="CAK7356232.1"/>
    </source>
</evidence>
<keyword evidence="3" id="KW-1185">Reference proteome</keyword>
<accession>A0AAV1STA7</accession>
<feature type="compositionally biased region" description="Polar residues" evidence="1">
    <location>
        <begin position="22"/>
        <end position="34"/>
    </location>
</feature>
<evidence type="ECO:0000256" key="1">
    <source>
        <dbReference type="SAM" id="MobiDB-lite"/>
    </source>
</evidence>